<evidence type="ECO:0000256" key="1">
    <source>
        <dbReference type="SAM" id="Phobius"/>
    </source>
</evidence>
<dbReference type="Pfam" id="PF02371">
    <property type="entry name" value="Transposase_20"/>
    <property type="match status" value="1"/>
</dbReference>
<evidence type="ECO:0000313" key="4">
    <source>
        <dbReference type="Proteomes" id="UP000730618"/>
    </source>
</evidence>
<accession>A0ABM8VU45</accession>
<reference evidence="3 4" key="1">
    <citation type="submission" date="2021-06" db="EMBL/GenBank/DDBJ databases">
        <authorList>
            <person name="Criscuolo A."/>
        </authorList>
    </citation>
    <scope>NUCLEOTIDE SEQUENCE [LARGE SCALE GENOMIC DNA]</scope>
    <source>
        <strain evidence="4">CIP 111802</strain>
    </source>
</reference>
<dbReference type="InterPro" id="IPR003346">
    <property type="entry name" value="Transposase_20"/>
</dbReference>
<gene>
    <name evidence="3" type="ORF">PAECIP111802_07102</name>
</gene>
<evidence type="ECO:0000313" key="3">
    <source>
        <dbReference type="EMBL" id="CAG7658624.1"/>
    </source>
</evidence>
<feature type="domain" description="Transposase IS116/IS110/IS902 C-terminal" evidence="2">
    <location>
        <begin position="74"/>
        <end position="148"/>
    </location>
</feature>
<feature type="transmembrane region" description="Helical" evidence="1">
    <location>
        <begin position="139"/>
        <end position="161"/>
    </location>
</feature>
<dbReference type="Proteomes" id="UP000730618">
    <property type="component" value="Unassembled WGS sequence"/>
</dbReference>
<evidence type="ECO:0000259" key="2">
    <source>
        <dbReference type="Pfam" id="PF02371"/>
    </source>
</evidence>
<comment type="caution">
    <text evidence="3">The sequence shown here is derived from an EMBL/GenBank/DDBJ whole genome shotgun (WGS) entry which is preliminary data.</text>
</comment>
<protein>
    <recommendedName>
        <fullName evidence="2">Transposase IS116/IS110/IS902 C-terminal domain-containing protein</fullName>
    </recommendedName>
</protein>
<dbReference type="EMBL" id="CAJVCE010000044">
    <property type="protein sequence ID" value="CAG7658624.1"/>
    <property type="molecule type" value="Genomic_DNA"/>
</dbReference>
<dbReference type="InterPro" id="IPR047650">
    <property type="entry name" value="Transpos_IS110"/>
</dbReference>
<feature type="transmembrane region" description="Helical" evidence="1">
    <location>
        <begin position="75"/>
        <end position="95"/>
    </location>
</feature>
<name>A0ABM8VU45_9BACL</name>
<keyword evidence="1" id="KW-1133">Transmembrane helix</keyword>
<sequence>MICAKTTATKASKTSAELLPNTLAINIPHLAERQTWPIEEALRIEEAIKSMDNQIASLLHGDEEKGYKPHPYTKILMSFPIMSESMACTFIGAIGDIERFSTYLEFKKYLDVAAENKISSTSVSKSRQTYEGVRDTRRVLFLMTLLLLSPKIGANSFRVYYERLVERKMPKRKAIGHVCGKIAQVLYSCLKNNEQYDPFKHANKMGVTIAGEVRLKIPANLDDYEHQAEEFADEEII</sequence>
<proteinExistence type="predicted"/>
<keyword evidence="1" id="KW-0812">Transmembrane</keyword>
<keyword evidence="4" id="KW-1185">Reference proteome</keyword>
<keyword evidence="1" id="KW-0472">Membrane</keyword>
<dbReference type="PANTHER" id="PTHR33055">
    <property type="entry name" value="TRANSPOSASE FOR INSERTION SEQUENCE ELEMENT IS1111A"/>
    <property type="match status" value="1"/>
</dbReference>
<organism evidence="3 4">
    <name type="scientific">Paenibacillus allorhizosphaerae</name>
    <dbReference type="NCBI Taxonomy" id="2849866"/>
    <lineage>
        <taxon>Bacteria</taxon>
        <taxon>Bacillati</taxon>
        <taxon>Bacillota</taxon>
        <taxon>Bacilli</taxon>
        <taxon>Bacillales</taxon>
        <taxon>Paenibacillaceae</taxon>
        <taxon>Paenibacillus</taxon>
    </lineage>
</organism>